<feature type="compositionally biased region" description="Acidic residues" evidence="2">
    <location>
        <begin position="14"/>
        <end position="40"/>
    </location>
</feature>
<dbReference type="GO" id="GO:0003729">
    <property type="term" value="F:mRNA binding"/>
    <property type="evidence" value="ECO:0007669"/>
    <property type="project" value="TreeGrafter"/>
</dbReference>
<dbReference type="EMBL" id="HBGN01003567">
    <property type="protein sequence ID" value="CAD9315955.1"/>
    <property type="molecule type" value="Transcribed_RNA"/>
</dbReference>
<feature type="region of interest" description="Disordered" evidence="2">
    <location>
        <begin position="411"/>
        <end position="450"/>
    </location>
</feature>
<dbReference type="GO" id="GO:0008298">
    <property type="term" value="P:intracellular mRNA localization"/>
    <property type="evidence" value="ECO:0007669"/>
    <property type="project" value="TreeGrafter"/>
</dbReference>
<feature type="compositionally biased region" description="Basic residues" evidence="2">
    <location>
        <begin position="437"/>
        <end position="450"/>
    </location>
</feature>
<dbReference type="InterPro" id="IPR039604">
    <property type="entry name" value="Bfr1"/>
</dbReference>
<feature type="coiled-coil region" evidence="1">
    <location>
        <begin position="232"/>
        <end position="405"/>
    </location>
</feature>
<dbReference type="PANTHER" id="PTHR31027">
    <property type="entry name" value="NUCLEAR SEGREGATION PROTEIN BFR1"/>
    <property type="match status" value="1"/>
</dbReference>
<feature type="compositionally biased region" description="Basic and acidic residues" evidence="2">
    <location>
        <begin position="507"/>
        <end position="516"/>
    </location>
</feature>
<name>A0A7S2E4U4_9STRA</name>
<organism evidence="3">
    <name type="scientific">Ditylum brightwellii</name>
    <dbReference type="NCBI Taxonomy" id="49249"/>
    <lineage>
        <taxon>Eukaryota</taxon>
        <taxon>Sar</taxon>
        <taxon>Stramenopiles</taxon>
        <taxon>Ochrophyta</taxon>
        <taxon>Bacillariophyta</taxon>
        <taxon>Mediophyceae</taxon>
        <taxon>Lithodesmiophycidae</taxon>
        <taxon>Lithodesmiales</taxon>
        <taxon>Lithodesmiaceae</taxon>
        <taxon>Ditylum</taxon>
    </lineage>
</organism>
<accession>A0A7S2E4U4</accession>
<dbReference type="GO" id="GO:0005783">
    <property type="term" value="C:endoplasmic reticulum"/>
    <property type="evidence" value="ECO:0007669"/>
    <property type="project" value="TreeGrafter"/>
</dbReference>
<feature type="compositionally biased region" description="Polar residues" evidence="2">
    <location>
        <begin position="552"/>
        <end position="562"/>
    </location>
</feature>
<evidence type="ECO:0000256" key="2">
    <source>
        <dbReference type="SAM" id="MobiDB-lite"/>
    </source>
</evidence>
<evidence type="ECO:0000256" key="1">
    <source>
        <dbReference type="SAM" id="Coils"/>
    </source>
</evidence>
<feature type="region of interest" description="Disordered" evidence="2">
    <location>
        <begin position="1"/>
        <end position="100"/>
    </location>
</feature>
<dbReference type="GO" id="GO:0042175">
    <property type="term" value="C:nuclear outer membrane-endoplasmic reticulum membrane network"/>
    <property type="evidence" value="ECO:0007669"/>
    <property type="project" value="TreeGrafter"/>
</dbReference>
<keyword evidence="1" id="KW-0175">Coiled coil</keyword>
<feature type="compositionally biased region" description="Basic and acidic residues" evidence="2">
    <location>
        <begin position="87"/>
        <end position="100"/>
    </location>
</feature>
<protein>
    <submittedName>
        <fullName evidence="3">Uncharacterized protein</fullName>
    </submittedName>
</protein>
<feature type="compositionally biased region" description="Basic and acidic residues" evidence="2">
    <location>
        <begin position="41"/>
        <end position="53"/>
    </location>
</feature>
<sequence length="589" mass="67200">MAEETKEELPSADISEDEEEVEEEVEAEETTTNVAEEEAKEETKEETKEEAEKPSPPPATKSGGGGRKNRRDEKPIEELFDLSKPIKRVERPSKEKHEETLTAIGDEIEKLKADRRKVQDKVEKLMGNSKNSEVGKEREAMFALRRKKGALIEEKKAIRERLDVTRAKADKISNDRKSARSTMRYSNLDDIEKEIQKLQRKQETTSMSLSDEKRIIKEMDALQASKKTVAEIRSKETDLEDTKEQRKAITAELNKKDKEIDAVQKEIEQKEKKLDTLKDKQSNSKETLQKLFDERDAIKKAMDEKHKERNVCRQKFREANNEWYTVQRALKAQRQMQYEEEKKKREEEKAAWLKKKEEEELKKIPYEEEMALCDYLADYLTRTYLTDSKEEKQKAEEEALKKKNADVVSVSEDPFANFKPMNKRSEDTYFSTGKNSKNSKKKGKNRQGKKVKAAPFILNVDSFEQFGLLNLTPPTCVENVEASVAELKAKKKWYSEQPRGSVPTAADIRKANEKAAGKIRQPNGSGKKNGGSSSKKFALADDDFAPLGGVTATPTLNSTWGQKPNGESADTTDIAEEEPTQENEAVSAE</sequence>
<evidence type="ECO:0000313" key="3">
    <source>
        <dbReference type="EMBL" id="CAD9315955.1"/>
    </source>
</evidence>
<proteinExistence type="predicted"/>
<dbReference type="AlphaFoldDB" id="A0A7S2E4U4"/>
<gene>
    <name evidence="3" type="ORF">DBRI1063_LOCUS2362</name>
</gene>
<feature type="compositionally biased region" description="Low complexity" evidence="2">
    <location>
        <begin position="523"/>
        <end position="536"/>
    </location>
</feature>
<reference evidence="3" key="1">
    <citation type="submission" date="2021-01" db="EMBL/GenBank/DDBJ databases">
        <authorList>
            <person name="Corre E."/>
            <person name="Pelletier E."/>
            <person name="Niang G."/>
            <person name="Scheremetjew M."/>
            <person name="Finn R."/>
            <person name="Kale V."/>
            <person name="Holt S."/>
            <person name="Cochrane G."/>
            <person name="Meng A."/>
            <person name="Brown T."/>
            <person name="Cohen L."/>
        </authorList>
    </citation>
    <scope>NUCLEOTIDE SEQUENCE</scope>
    <source>
        <strain evidence="3">Pop2</strain>
    </source>
</reference>
<feature type="region of interest" description="Disordered" evidence="2">
    <location>
        <begin position="489"/>
        <end position="589"/>
    </location>
</feature>
<dbReference type="PANTHER" id="PTHR31027:SF2">
    <property type="entry name" value="LEBERCILIN DOMAIN-CONTAINING PROTEIN"/>
    <property type="match status" value="1"/>
</dbReference>
<dbReference type="GO" id="GO:1990904">
    <property type="term" value="C:ribonucleoprotein complex"/>
    <property type="evidence" value="ECO:0007669"/>
    <property type="project" value="TreeGrafter"/>
</dbReference>